<name>A0AAU9K5T1_9CILI</name>
<keyword evidence="4" id="KW-1185">Reference proteome</keyword>
<gene>
    <name evidence="3" type="ORF">BSTOLATCC_MIC55714</name>
</gene>
<accession>A0AAU9K5T1</accession>
<evidence type="ECO:0000256" key="1">
    <source>
        <dbReference type="SAM" id="Coils"/>
    </source>
</evidence>
<comment type="caution">
    <text evidence="3">The sequence shown here is derived from an EMBL/GenBank/DDBJ whole genome shotgun (WGS) entry which is preliminary data.</text>
</comment>
<feature type="coiled-coil region" evidence="1">
    <location>
        <begin position="5"/>
        <end position="32"/>
    </location>
</feature>
<sequence>MKQEISSLRAQLKELEDELDRVKGEHKVKEAQNLQQIDKHKRKWEVKHKALLKDIRLTQETYEREKHKWQSQMQGLADTLVAIKQASQKEEESEKKFLQQIDAELIAVAGRIQARSRDESVSIEGDTIQDSMSEDSAMPETTNNLVNSIIKARELIKMLLERNTRPPMSIPPLTNINPPNIEPLDISKSLTESYRDSSIYNKILINDDILNSLSMSEREAVVYSLINAGAGIEEKRDVKLEDLLNITGAGAEEKFVLSSARLEDLSSIIEEESGVDSAKNPIGLTFTLPEIKENDAESPRTLNKAAHINLSPISTPKSGRSELKRSQSFGYSDVPTPLSESNEMNKAHIQDDLESKNSKSGNLEGTAEFERLKRDYSGLLEED</sequence>
<protein>
    <submittedName>
        <fullName evidence="3">Uncharacterized protein</fullName>
    </submittedName>
</protein>
<proteinExistence type="predicted"/>
<feature type="region of interest" description="Disordered" evidence="2">
    <location>
        <begin position="297"/>
        <end position="383"/>
    </location>
</feature>
<evidence type="ECO:0000313" key="3">
    <source>
        <dbReference type="EMBL" id="CAG9332263.1"/>
    </source>
</evidence>
<feature type="compositionally biased region" description="Basic and acidic residues" evidence="2">
    <location>
        <begin position="343"/>
        <end position="357"/>
    </location>
</feature>
<evidence type="ECO:0000256" key="2">
    <source>
        <dbReference type="SAM" id="MobiDB-lite"/>
    </source>
</evidence>
<dbReference type="AlphaFoldDB" id="A0AAU9K5T1"/>
<keyword evidence="1" id="KW-0175">Coiled coil</keyword>
<dbReference type="Proteomes" id="UP001162131">
    <property type="component" value="Unassembled WGS sequence"/>
</dbReference>
<organism evidence="3 4">
    <name type="scientific">Blepharisma stoltei</name>
    <dbReference type="NCBI Taxonomy" id="1481888"/>
    <lineage>
        <taxon>Eukaryota</taxon>
        <taxon>Sar</taxon>
        <taxon>Alveolata</taxon>
        <taxon>Ciliophora</taxon>
        <taxon>Postciliodesmatophora</taxon>
        <taxon>Heterotrichea</taxon>
        <taxon>Heterotrichida</taxon>
        <taxon>Blepharismidae</taxon>
        <taxon>Blepharisma</taxon>
    </lineage>
</organism>
<reference evidence="3" key="1">
    <citation type="submission" date="2021-09" db="EMBL/GenBank/DDBJ databases">
        <authorList>
            <consortium name="AG Swart"/>
            <person name="Singh M."/>
            <person name="Singh A."/>
            <person name="Seah K."/>
            <person name="Emmerich C."/>
        </authorList>
    </citation>
    <scope>NUCLEOTIDE SEQUENCE</scope>
    <source>
        <strain evidence="3">ATCC30299</strain>
    </source>
</reference>
<dbReference type="EMBL" id="CAJZBQ010000054">
    <property type="protein sequence ID" value="CAG9332263.1"/>
    <property type="molecule type" value="Genomic_DNA"/>
</dbReference>
<evidence type="ECO:0000313" key="4">
    <source>
        <dbReference type="Proteomes" id="UP001162131"/>
    </source>
</evidence>